<protein>
    <submittedName>
        <fullName evidence="1">Uncharacterized protein</fullName>
    </submittedName>
</protein>
<sequence>MTLAKQEKKVTMDWLSAEEECVLINAREMSPLWSVLADWTDSEDEAEWLVVAPVFAEIIGRWERSGYVEVYRGEEWPAHQGGEKLTGDVLEETLRRPSTWEYREGPPVIGLLAAPGSSVLYSPPSD</sequence>
<gene>
    <name evidence="1" type="ORF">AB0L03_14470</name>
</gene>
<organism evidence="1 2">
    <name type="scientific">Streptomyces roseoverticillatus</name>
    <dbReference type="NCBI Taxonomy" id="66429"/>
    <lineage>
        <taxon>Bacteria</taxon>
        <taxon>Bacillati</taxon>
        <taxon>Actinomycetota</taxon>
        <taxon>Actinomycetes</taxon>
        <taxon>Kitasatosporales</taxon>
        <taxon>Streptomycetaceae</taxon>
        <taxon>Streptomyces</taxon>
    </lineage>
</organism>
<comment type="caution">
    <text evidence="1">The sequence shown here is derived from an EMBL/GenBank/DDBJ whole genome shotgun (WGS) entry which is preliminary data.</text>
</comment>
<dbReference type="RefSeq" id="WP_366088144.1">
    <property type="nucleotide sequence ID" value="NZ_JBFASG010000011.1"/>
</dbReference>
<keyword evidence="2" id="KW-1185">Reference proteome</keyword>
<evidence type="ECO:0000313" key="1">
    <source>
        <dbReference type="EMBL" id="MEV4924028.1"/>
    </source>
</evidence>
<dbReference type="Proteomes" id="UP001552479">
    <property type="component" value="Unassembled WGS sequence"/>
</dbReference>
<proteinExistence type="predicted"/>
<reference evidence="1 2" key="1">
    <citation type="submission" date="2024-06" db="EMBL/GenBank/DDBJ databases">
        <title>The Natural Products Discovery Center: Release of the First 8490 Sequenced Strains for Exploring Actinobacteria Biosynthetic Diversity.</title>
        <authorList>
            <person name="Kalkreuter E."/>
            <person name="Kautsar S.A."/>
            <person name="Yang D."/>
            <person name="Bader C.D."/>
            <person name="Teijaro C.N."/>
            <person name="Fluegel L."/>
            <person name="Davis C.M."/>
            <person name="Simpson J.R."/>
            <person name="Lauterbach L."/>
            <person name="Steele A.D."/>
            <person name="Gui C."/>
            <person name="Meng S."/>
            <person name="Li G."/>
            <person name="Viehrig K."/>
            <person name="Ye F."/>
            <person name="Su P."/>
            <person name="Kiefer A.F."/>
            <person name="Nichols A."/>
            <person name="Cepeda A.J."/>
            <person name="Yan W."/>
            <person name="Fan B."/>
            <person name="Jiang Y."/>
            <person name="Adhikari A."/>
            <person name="Zheng C.-J."/>
            <person name="Schuster L."/>
            <person name="Cowan T.M."/>
            <person name="Smanski M.J."/>
            <person name="Chevrette M.G."/>
            <person name="De Carvalho L.P.S."/>
            <person name="Shen B."/>
        </authorList>
    </citation>
    <scope>NUCLEOTIDE SEQUENCE [LARGE SCALE GENOMIC DNA]</scope>
    <source>
        <strain evidence="1 2">NPDC053791</strain>
    </source>
</reference>
<dbReference type="EMBL" id="JBFASG010000011">
    <property type="protein sequence ID" value="MEV4924028.1"/>
    <property type="molecule type" value="Genomic_DNA"/>
</dbReference>
<accession>A0ABV3IUH4</accession>
<name>A0ABV3IUH4_9ACTN</name>
<evidence type="ECO:0000313" key="2">
    <source>
        <dbReference type="Proteomes" id="UP001552479"/>
    </source>
</evidence>